<proteinExistence type="predicted"/>
<reference evidence="1 2" key="1">
    <citation type="submission" date="2016-09" db="EMBL/GenBank/DDBJ databases">
        <title>Extensive genetic diversity and differential bi-allelic expression allows diatom success in the polar Southern Ocean.</title>
        <authorList>
            <consortium name="DOE Joint Genome Institute"/>
            <person name="Mock T."/>
            <person name="Otillar R.P."/>
            <person name="Strauss J."/>
            <person name="Dupont C."/>
            <person name="Frickenhaus S."/>
            <person name="Maumus F."/>
            <person name="Mcmullan M."/>
            <person name="Sanges R."/>
            <person name="Schmutz J."/>
            <person name="Toseland A."/>
            <person name="Valas R."/>
            <person name="Veluchamy A."/>
            <person name="Ward B.J."/>
            <person name="Allen A."/>
            <person name="Barry K."/>
            <person name="Falciatore A."/>
            <person name="Ferrante M."/>
            <person name="Fortunato A.E."/>
            <person name="Gloeckner G."/>
            <person name="Gruber A."/>
            <person name="Hipkin R."/>
            <person name="Janech M."/>
            <person name="Kroth P."/>
            <person name="Leese F."/>
            <person name="Lindquist E."/>
            <person name="Lyon B.R."/>
            <person name="Martin J."/>
            <person name="Mayer C."/>
            <person name="Parker M."/>
            <person name="Quesneville H."/>
            <person name="Raymond J."/>
            <person name="Uhlig C."/>
            <person name="Valentin K.U."/>
            <person name="Worden A.Z."/>
            <person name="Armbrust E.V."/>
            <person name="Bowler C."/>
            <person name="Green B."/>
            <person name="Moulton V."/>
            <person name="Van Oosterhout C."/>
            <person name="Grigoriev I."/>
        </authorList>
    </citation>
    <scope>NUCLEOTIDE SEQUENCE [LARGE SCALE GENOMIC DNA]</scope>
    <source>
        <strain evidence="1 2">CCMP1102</strain>
    </source>
</reference>
<evidence type="ECO:0000313" key="1">
    <source>
        <dbReference type="EMBL" id="OEU11889.1"/>
    </source>
</evidence>
<dbReference type="InParanoid" id="A0A1E7F199"/>
<evidence type="ECO:0000313" key="2">
    <source>
        <dbReference type="Proteomes" id="UP000095751"/>
    </source>
</evidence>
<name>A0A1E7F199_9STRA</name>
<protein>
    <submittedName>
        <fullName evidence="1">Uncharacterized protein</fullName>
    </submittedName>
</protein>
<keyword evidence="2" id="KW-1185">Reference proteome</keyword>
<organism evidence="1 2">
    <name type="scientific">Fragilariopsis cylindrus CCMP1102</name>
    <dbReference type="NCBI Taxonomy" id="635003"/>
    <lineage>
        <taxon>Eukaryota</taxon>
        <taxon>Sar</taxon>
        <taxon>Stramenopiles</taxon>
        <taxon>Ochrophyta</taxon>
        <taxon>Bacillariophyta</taxon>
        <taxon>Bacillariophyceae</taxon>
        <taxon>Bacillariophycidae</taxon>
        <taxon>Bacillariales</taxon>
        <taxon>Bacillariaceae</taxon>
        <taxon>Fragilariopsis</taxon>
    </lineage>
</organism>
<gene>
    <name evidence="1" type="ORF">FRACYDRAFT_245009</name>
</gene>
<dbReference type="KEGG" id="fcy:FRACYDRAFT_245009"/>
<accession>A0A1E7F199</accession>
<dbReference type="Proteomes" id="UP000095751">
    <property type="component" value="Unassembled WGS sequence"/>
</dbReference>
<sequence length="196" mass="22589">MKKVVRFVEQVTVKQTVVVEQIGNSHSESNFIEIDPTNELLPHYLPVFPTVDECYEDEGPTAIHCLSVLPTVESTTYHTLLSPATDFNRRYRSCRWRINKKDMDDMTPILPLRQDSISKELFNPDQHHDVLRPSNAYNWKKNHDSISKQLFIPDQHQDVLPPSKAYSISKELFIPDQHHVVLPPSNAYNGKTNRAA</sequence>
<dbReference type="EMBL" id="KV784366">
    <property type="protein sequence ID" value="OEU11889.1"/>
    <property type="molecule type" value="Genomic_DNA"/>
</dbReference>
<dbReference type="AlphaFoldDB" id="A0A1E7F199"/>